<protein>
    <submittedName>
        <fullName evidence="2">dTDP-glucose pyrophosphorylase</fullName>
    </submittedName>
</protein>
<evidence type="ECO:0000259" key="1">
    <source>
        <dbReference type="Pfam" id="PF00483"/>
    </source>
</evidence>
<reference evidence="2 3" key="1">
    <citation type="submission" date="2015-09" db="EMBL/GenBank/DDBJ databases">
        <authorList>
            <consortium name="Pathogen Informatics"/>
        </authorList>
    </citation>
    <scope>NUCLEOTIDE SEQUENCE [LARGE SCALE GENOMIC DNA]</scope>
    <source>
        <strain evidence="2 3">2789STDY5608850</strain>
    </source>
</reference>
<proteinExistence type="predicted"/>
<dbReference type="SUPFAM" id="SSF53448">
    <property type="entry name" value="Nucleotide-diphospho-sugar transferases"/>
    <property type="match status" value="1"/>
</dbReference>
<evidence type="ECO:0000313" key="2">
    <source>
        <dbReference type="EMBL" id="CUP05833.1"/>
    </source>
</evidence>
<accession>A0A174K148</accession>
<feature type="domain" description="Nucleotidyl transferase" evidence="1">
    <location>
        <begin position="7"/>
        <end position="138"/>
    </location>
</feature>
<dbReference type="AlphaFoldDB" id="A0A174K148"/>
<dbReference type="InterPro" id="IPR005835">
    <property type="entry name" value="NTP_transferase_dom"/>
</dbReference>
<name>A0A174K148_9FIRM</name>
<dbReference type="Pfam" id="PF00483">
    <property type="entry name" value="NTP_transferase"/>
    <property type="match status" value="1"/>
</dbReference>
<evidence type="ECO:0000313" key="3">
    <source>
        <dbReference type="Proteomes" id="UP000095651"/>
    </source>
</evidence>
<organism evidence="2 3">
    <name type="scientific">Hungatella hathewayi</name>
    <dbReference type="NCBI Taxonomy" id="154046"/>
    <lineage>
        <taxon>Bacteria</taxon>
        <taxon>Bacillati</taxon>
        <taxon>Bacillota</taxon>
        <taxon>Clostridia</taxon>
        <taxon>Lachnospirales</taxon>
        <taxon>Lachnospiraceae</taxon>
        <taxon>Hungatella</taxon>
    </lineage>
</organism>
<dbReference type="RefSeq" id="WP_055659048.1">
    <property type="nucleotide sequence ID" value="NZ_CABIXC010000017.1"/>
</dbReference>
<dbReference type="Proteomes" id="UP000095651">
    <property type="component" value="Unassembled WGS sequence"/>
</dbReference>
<dbReference type="EMBL" id="CYZE01000017">
    <property type="protein sequence ID" value="CUP05833.1"/>
    <property type="molecule type" value="Genomic_DNA"/>
</dbReference>
<gene>
    <name evidence="2" type="ORF">ERS852407_04829</name>
</gene>
<dbReference type="InterPro" id="IPR029044">
    <property type="entry name" value="Nucleotide-diphossugar_trans"/>
</dbReference>
<sequence length="308" mass="34311">MKNTALVIMAAGIGSRFGGGIKQLEPVGPSGEIIMDYSIHDALEAGFNKIVFIIRKDLEEDFKEIIGRRIEKIAPVEYAYQELTDLPEGYEKPADRTKPWGTGQAILCAKQVIHEPFIVINADDYYGKEGFKKIHEYMVNQMDTESEVFDICMGGFILGNTLSENGGVTRGVCQVDDNGVLVDVTETYELQKDGDVARGRDDDGNPVEVPIGQHVSMNMWGVAPAFLEELERGFPVFLDGLKEGDIKTEYLLPRIIDRLVRAGRARVTVLETPDKWFGVTYREDKPTVAAAIKELVADGVYPEKLFEE</sequence>
<dbReference type="Gene3D" id="3.90.550.10">
    <property type="entry name" value="Spore Coat Polysaccharide Biosynthesis Protein SpsA, Chain A"/>
    <property type="match status" value="1"/>
</dbReference>